<dbReference type="Proteomes" id="UP001174694">
    <property type="component" value="Unassembled WGS sequence"/>
</dbReference>
<dbReference type="InterPro" id="IPR019819">
    <property type="entry name" value="Carboxylesterase_B_CS"/>
</dbReference>
<protein>
    <recommendedName>
        <fullName evidence="3">Carboxylic ester hydrolase</fullName>
        <ecNumber evidence="3">3.1.1.-</ecNumber>
    </recommendedName>
</protein>
<evidence type="ECO:0000259" key="4">
    <source>
        <dbReference type="Pfam" id="PF00135"/>
    </source>
</evidence>
<dbReference type="PROSITE" id="PS00941">
    <property type="entry name" value="CARBOXYLESTERASE_B_2"/>
    <property type="match status" value="1"/>
</dbReference>
<gene>
    <name evidence="5" type="ORF">NKR23_g8820</name>
</gene>
<keyword evidence="3" id="KW-0732">Signal</keyword>
<dbReference type="Gene3D" id="3.40.50.1820">
    <property type="entry name" value="alpha/beta hydrolase"/>
    <property type="match status" value="1"/>
</dbReference>
<organism evidence="5 6">
    <name type="scientific">Pleurostoma richardsiae</name>
    <dbReference type="NCBI Taxonomy" id="41990"/>
    <lineage>
        <taxon>Eukaryota</taxon>
        <taxon>Fungi</taxon>
        <taxon>Dikarya</taxon>
        <taxon>Ascomycota</taxon>
        <taxon>Pezizomycotina</taxon>
        <taxon>Sordariomycetes</taxon>
        <taxon>Sordariomycetidae</taxon>
        <taxon>Calosphaeriales</taxon>
        <taxon>Pleurostomataceae</taxon>
        <taxon>Pleurostoma</taxon>
    </lineage>
</organism>
<dbReference type="EMBL" id="JANBVO010000032">
    <property type="protein sequence ID" value="KAJ9137868.1"/>
    <property type="molecule type" value="Genomic_DNA"/>
</dbReference>
<evidence type="ECO:0000256" key="1">
    <source>
        <dbReference type="ARBA" id="ARBA00005964"/>
    </source>
</evidence>
<feature type="signal peptide" evidence="3">
    <location>
        <begin position="1"/>
        <end position="22"/>
    </location>
</feature>
<dbReference type="AlphaFoldDB" id="A0AA38VKI3"/>
<evidence type="ECO:0000256" key="3">
    <source>
        <dbReference type="RuleBase" id="RU361235"/>
    </source>
</evidence>
<dbReference type="InterPro" id="IPR029058">
    <property type="entry name" value="AB_hydrolase_fold"/>
</dbReference>
<dbReference type="InterPro" id="IPR019826">
    <property type="entry name" value="Carboxylesterase_B_AS"/>
</dbReference>
<dbReference type="PANTHER" id="PTHR43918:SF4">
    <property type="entry name" value="CARBOXYLIC ESTER HYDROLASE"/>
    <property type="match status" value="1"/>
</dbReference>
<comment type="caution">
    <text evidence="5">The sequence shown here is derived from an EMBL/GenBank/DDBJ whole genome shotgun (WGS) entry which is preliminary data.</text>
</comment>
<dbReference type="PROSITE" id="PS00122">
    <property type="entry name" value="CARBOXYLESTERASE_B_1"/>
    <property type="match status" value="1"/>
</dbReference>
<dbReference type="Pfam" id="PF00135">
    <property type="entry name" value="COesterase"/>
    <property type="match status" value="1"/>
</dbReference>
<dbReference type="InterPro" id="IPR002018">
    <property type="entry name" value="CarbesteraseB"/>
</dbReference>
<dbReference type="PANTHER" id="PTHR43918">
    <property type="entry name" value="ACETYLCHOLINESTERASE"/>
    <property type="match status" value="1"/>
</dbReference>
<evidence type="ECO:0000313" key="6">
    <source>
        <dbReference type="Proteomes" id="UP001174694"/>
    </source>
</evidence>
<evidence type="ECO:0000313" key="5">
    <source>
        <dbReference type="EMBL" id="KAJ9137868.1"/>
    </source>
</evidence>
<keyword evidence="6" id="KW-1185">Reference proteome</keyword>
<dbReference type="EC" id="3.1.1.-" evidence="3"/>
<evidence type="ECO:0000256" key="2">
    <source>
        <dbReference type="ARBA" id="ARBA00022801"/>
    </source>
</evidence>
<comment type="similarity">
    <text evidence="1 3">Belongs to the type-B carboxylesterase/lipase family.</text>
</comment>
<keyword evidence="2 3" id="KW-0378">Hydrolase</keyword>
<dbReference type="GO" id="GO:0052689">
    <property type="term" value="F:carboxylic ester hydrolase activity"/>
    <property type="evidence" value="ECO:0007669"/>
    <property type="project" value="TreeGrafter"/>
</dbReference>
<accession>A0AA38VKI3</accession>
<sequence>MLTVLSAAAVLLLSISCSLSNASPSRWPIKRDSTQSPTVAIKNGSYYGLYLPTYDEDLFLGMPYAQPPTGDLRFRVPQPLNSSWTGTKNATQYSPECIGYGSDDWVLGNYVSEDCLTVNVVRPSGVSQGDDLPVAVWIYGGGFTEGGSLDPRYNLSFIVQESVSARLPVVAVSLNYRVAEWGFLYSQEMAAEGASNLALRDQRLALHWVQENIEAFGGDPAKVTIWGESAGANSVGTQLVAYGGRDDGLFRAAISESGSPSGLSKYPTAEDWQPVYDAVVNATNCTSASDTLACLRTVPSAQLSAVFNSSVTESAQNRPVIDGDFLTQSGTVAMRKGEFVKVPYLIGANFDEGGSFGTRGINTTEQFLEMVTATGPDNATALTIAAVYPDIPEIGIPATLKGRPAASDVATYGYQWKRSAAYNGDLTMHAGRRLTSQMWAQNNVSCWTYHFNVLVNGLSPLQGAAHFQEVAFVFHNTEGLGYENAVAVNPFAGMPDTYPRLSKIMSRMWISFIAELDPNESGATCVYWPQYTLDNPQNIVFDTNVTSLAYLEPDIYRAEGIAYIGERLDTVYGY</sequence>
<dbReference type="InterPro" id="IPR050654">
    <property type="entry name" value="AChE-related_enzymes"/>
</dbReference>
<reference evidence="5" key="1">
    <citation type="submission" date="2022-07" db="EMBL/GenBank/DDBJ databases">
        <title>Fungi with potential for degradation of polypropylene.</title>
        <authorList>
            <person name="Gostincar C."/>
        </authorList>
    </citation>
    <scope>NUCLEOTIDE SEQUENCE</scope>
    <source>
        <strain evidence="5">EXF-13308</strain>
    </source>
</reference>
<name>A0AA38VKI3_9PEZI</name>
<proteinExistence type="inferred from homology"/>
<feature type="chain" id="PRO_5041485776" description="Carboxylic ester hydrolase" evidence="3">
    <location>
        <begin position="23"/>
        <end position="574"/>
    </location>
</feature>
<feature type="domain" description="Carboxylesterase type B" evidence="4">
    <location>
        <begin position="35"/>
        <end position="546"/>
    </location>
</feature>
<dbReference type="SUPFAM" id="SSF53474">
    <property type="entry name" value="alpha/beta-Hydrolases"/>
    <property type="match status" value="1"/>
</dbReference>